<name>A0A495JH90_9ACTN</name>
<dbReference type="Pfam" id="PF00293">
    <property type="entry name" value="NUDIX"/>
    <property type="match status" value="1"/>
</dbReference>
<dbReference type="PRINTS" id="PR00502">
    <property type="entry name" value="NUDIXFAMILY"/>
</dbReference>
<gene>
    <name evidence="6" type="ORF">BDK92_2683</name>
</gene>
<dbReference type="AlphaFoldDB" id="A0A495JH90"/>
<evidence type="ECO:0000256" key="2">
    <source>
        <dbReference type="ARBA" id="ARBA00005582"/>
    </source>
</evidence>
<reference evidence="6 7" key="1">
    <citation type="submission" date="2018-10" db="EMBL/GenBank/DDBJ databases">
        <title>Sequencing the genomes of 1000 actinobacteria strains.</title>
        <authorList>
            <person name="Klenk H.-P."/>
        </authorList>
    </citation>
    <scope>NUCLEOTIDE SEQUENCE [LARGE SCALE GENOMIC DNA]</scope>
    <source>
        <strain evidence="6 7">DSM 45175</strain>
    </source>
</reference>
<dbReference type="PANTHER" id="PTHR43046:SF16">
    <property type="entry name" value="ADP-RIBOSE PYROPHOSPHATASE YJHB-RELATED"/>
    <property type="match status" value="1"/>
</dbReference>
<dbReference type="InterPro" id="IPR000086">
    <property type="entry name" value="NUDIX_hydrolase_dom"/>
</dbReference>
<evidence type="ECO:0000313" key="6">
    <source>
        <dbReference type="EMBL" id="RKR88366.1"/>
    </source>
</evidence>
<evidence type="ECO:0000256" key="4">
    <source>
        <dbReference type="RuleBase" id="RU003476"/>
    </source>
</evidence>
<dbReference type="PROSITE" id="PS51462">
    <property type="entry name" value="NUDIX"/>
    <property type="match status" value="1"/>
</dbReference>
<dbReference type="InterPro" id="IPR020476">
    <property type="entry name" value="Nudix_hydrolase"/>
</dbReference>
<dbReference type="Gene3D" id="3.90.79.10">
    <property type="entry name" value="Nucleoside Triphosphate Pyrophosphohydrolase"/>
    <property type="match status" value="1"/>
</dbReference>
<comment type="similarity">
    <text evidence="2 4">Belongs to the Nudix hydrolase family.</text>
</comment>
<organism evidence="6 7">
    <name type="scientific">Micromonospora pisi</name>
    <dbReference type="NCBI Taxonomy" id="589240"/>
    <lineage>
        <taxon>Bacteria</taxon>
        <taxon>Bacillati</taxon>
        <taxon>Actinomycetota</taxon>
        <taxon>Actinomycetes</taxon>
        <taxon>Micromonosporales</taxon>
        <taxon>Micromonosporaceae</taxon>
        <taxon>Micromonospora</taxon>
    </lineage>
</organism>
<keyword evidence="3 4" id="KW-0378">Hydrolase</keyword>
<dbReference type="InterPro" id="IPR020084">
    <property type="entry name" value="NUDIX_hydrolase_CS"/>
</dbReference>
<dbReference type="InterPro" id="IPR015797">
    <property type="entry name" value="NUDIX_hydrolase-like_dom_sf"/>
</dbReference>
<evidence type="ECO:0000256" key="1">
    <source>
        <dbReference type="ARBA" id="ARBA00001946"/>
    </source>
</evidence>
<feature type="domain" description="Nudix hydrolase" evidence="5">
    <location>
        <begin position="4"/>
        <end position="138"/>
    </location>
</feature>
<evidence type="ECO:0000313" key="7">
    <source>
        <dbReference type="Proteomes" id="UP000277671"/>
    </source>
</evidence>
<dbReference type="PANTHER" id="PTHR43046">
    <property type="entry name" value="GDP-MANNOSE MANNOSYL HYDROLASE"/>
    <property type="match status" value="1"/>
</dbReference>
<sequence>MAVIQRRRAAAVIVRGDRLLMVRERGRGPSGRHDGQEYWTLPGGGIAAGETAEDAVRREVVEEVGLRPLAVRYLLDVPYPSGLTSCFAVQVADGEPTLGNDKLRCDCPVMVGLDWVPLLQLQTETPGLPIPTMIVVWDPSIR</sequence>
<evidence type="ECO:0000259" key="5">
    <source>
        <dbReference type="PROSITE" id="PS51462"/>
    </source>
</evidence>
<protein>
    <submittedName>
        <fullName evidence="6">8-oxo-dGTP diphosphatase</fullName>
    </submittedName>
</protein>
<dbReference type="Proteomes" id="UP000277671">
    <property type="component" value="Unassembled WGS sequence"/>
</dbReference>
<dbReference type="EMBL" id="RBKT01000001">
    <property type="protein sequence ID" value="RKR88366.1"/>
    <property type="molecule type" value="Genomic_DNA"/>
</dbReference>
<dbReference type="GO" id="GO:0016787">
    <property type="term" value="F:hydrolase activity"/>
    <property type="evidence" value="ECO:0007669"/>
    <property type="project" value="UniProtKB-KW"/>
</dbReference>
<comment type="caution">
    <text evidence="6">The sequence shown here is derived from an EMBL/GenBank/DDBJ whole genome shotgun (WGS) entry which is preliminary data.</text>
</comment>
<keyword evidence="7" id="KW-1185">Reference proteome</keyword>
<accession>A0A495JH90</accession>
<dbReference type="SUPFAM" id="SSF55811">
    <property type="entry name" value="Nudix"/>
    <property type="match status" value="1"/>
</dbReference>
<evidence type="ECO:0000256" key="3">
    <source>
        <dbReference type="ARBA" id="ARBA00022801"/>
    </source>
</evidence>
<dbReference type="PROSITE" id="PS00893">
    <property type="entry name" value="NUDIX_BOX"/>
    <property type="match status" value="1"/>
</dbReference>
<proteinExistence type="inferred from homology"/>
<comment type="cofactor">
    <cofactor evidence="1">
        <name>Mg(2+)</name>
        <dbReference type="ChEBI" id="CHEBI:18420"/>
    </cofactor>
</comment>